<keyword evidence="6" id="KW-0472">Membrane</keyword>
<dbReference type="Pfam" id="PF02534">
    <property type="entry name" value="T4SS-DNA_transf"/>
    <property type="match status" value="1"/>
</dbReference>
<dbReference type="STRING" id="1299998.AUL39_03090"/>
<evidence type="ECO:0000256" key="1">
    <source>
        <dbReference type="ARBA" id="ARBA00004651"/>
    </source>
</evidence>
<comment type="subcellular location">
    <subcellularLocation>
        <location evidence="1">Cell membrane</location>
        <topology evidence="1">Multi-pass membrane protein</topology>
    </subcellularLocation>
</comment>
<dbReference type="AlphaFoldDB" id="A0A100YXP5"/>
<dbReference type="OrthoDB" id="226701at2"/>
<dbReference type="GO" id="GO:0005886">
    <property type="term" value="C:plasma membrane"/>
    <property type="evidence" value="ECO:0007669"/>
    <property type="project" value="UniProtKB-SubCell"/>
</dbReference>
<keyword evidence="5" id="KW-1133">Transmembrane helix</keyword>
<keyword evidence="3" id="KW-1003">Cell membrane</keyword>
<dbReference type="InterPro" id="IPR051539">
    <property type="entry name" value="T4SS-coupling_protein"/>
</dbReference>
<feature type="region of interest" description="Disordered" evidence="7">
    <location>
        <begin position="563"/>
        <end position="595"/>
    </location>
</feature>
<evidence type="ECO:0000256" key="7">
    <source>
        <dbReference type="SAM" id="MobiDB-lite"/>
    </source>
</evidence>
<dbReference type="InterPro" id="IPR003688">
    <property type="entry name" value="TraG/VirD4"/>
</dbReference>
<dbReference type="InterPro" id="IPR027417">
    <property type="entry name" value="P-loop_NTPase"/>
</dbReference>
<dbReference type="NCBIfam" id="NF045973">
    <property type="entry name" value="conju_CD1115"/>
    <property type="match status" value="1"/>
</dbReference>
<dbReference type="PANTHER" id="PTHR37937:SF1">
    <property type="entry name" value="CONJUGATIVE TRANSFER: DNA TRANSPORT"/>
    <property type="match status" value="1"/>
</dbReference>
<dbReference type="Gene3D" id="3.40.50.300">
    <property type="entry name" value="P-loop containing nucleotide triphosphate hydrolases"/>
    <property type="match status" value="1"/>
</dbReference>
<evidence type="ECO:0000313" key="9">
    <source>
        <dbReference type="Proteomes" id="UP000054078"/>
    </source>
</evidence>
<accession>A0A100YXP5</accession>
<dbReference type="Proteomes" id="UP000054078">
    <property type="component" value="Unassembled WGS sequence"/>
</dbReference>
<dbReference type="SUPFAM" id="SSF52540">
    <property type="entry name" value="P-loop containing nucleoside triphosphate hydrolases"/>
    <property type="match status" value="1"/>
</dbReference>
<evidence type="ECO:0000256" key="6">
    <source>
        <dbReference type="ARBA" id="ARBA00023136"/>
    </source>
</evidence>
<evidence type="ECO:0008006" key="10">
    <source>
        <dbReference type="Google" id="ProtNLM"/>
    </source>
</evidence>
<dbReference type="EMBL" id="LOJF01000001">
    <property type="protein sequence ID" value="KUH59602.1"/>
    <property type="molecule type" value="Genomic_DNA"/>
</dbReference>
<reference evidence="8 9" key="1">
    <citation type="submission" date="2015-12" db="EMBL/GenBank/DDBJ databases">
        <title>Draft Genome Sequence of Olsenella scatoligenes SK9K4T; a Producer of 3-Methylindole- (skatole) and 4-Methylphenol- (p-cresol) Isolated from Pig Feces.</title>
        <authorList>
            <person name="Li X."/>
            <person name="Borg B."/>
            <person name="Canibe N."/>
        </authorList>
    </citation>
    <scope>NUCLEOTIDE SEQUENCE [LARGE SCALE GENOMIC DNA]</scope>
    <source>
        <strain evidence="8 9">SK9K4</strain>
    </source>
</reference>
<feature type="compositionally biased region" description="Gly residues" evidence="7">
    <location>
        <begin position="584"/>
        <end position="595"/>
    </location>
</feature>
<evidence type="ECO:0000256" key="3">
    <source>
        <dbReference type="ARBA" id="ARBA00022475"/>
    </source>
</evidence>
<feature type="region of interest" description="Disordered" evidence="7">
    <location>
        <begin position="504"/>
        <end position="535"/>
    </location>
</feature>
<protein>
    <recommendedName>
        <fullName evidence="10">Conjugal transfer protein TraG</fullName>
    </recommendedName>
</protein>
<gene>
    <name evidence="8" type="ORF">AUL39_03090</name>
</gene>
<evidence type="ECO:0000313" key="8">
    <source>
        <dbReference type="EMBL" id="KUH59602.1"/>
    </source>
</evidence>
<feature type="compositionally biased region" description="Low complexity" evidence="7">
    <location>
        <begin position="517"/>
        <end position="531"/>
    </location>
</feature>
<name>A0A100YXP5_TRASO</name>
<sequence>MAAAIGSAAAFDAADLLADLAAASGADPVGAVESALAGLPAHALARHLLPAAGPAQLACGTVAACAVWVAWARALAHSGNWRRGEEGGSARWADAREMRPFADRAHPDHNILLTEGVSLAMSRDDHDARYERNRNVLVVGGSGSGKTRGYVLPNIMQMNASYLVTDPKGTLEPTCGAMLRAHGYRVAWLNTVDFSRSSHYNPLAYVRTQQDVLEFVDCLIENTNGERTSSADPFWENAERLLYTALVGYLVEHCPEADRNLPGLMTLLSLAEARDEDESFMSPLDVLFEELRTGCACVPVREAAAGDGRSVTRGRGPGVRWVPVTEPAQGDFSLSRYHAFKTAAGKTLKSIIISCNARLGKLDSAELREVLSDDDLGLEGMGDPGARVAIFATPSETKSTYNFLYAILAWQCVGRLCDRALVRYGGSLPTPVHLVLDEFCTIGKLPDIQTTIATVRSRNIGMTLVVQSLSQLTARYGEDAETIADCCDTTLFLGGKSTKTNKAISEQVGQQTVSTLSSTESRGPSGGSSRSYQHEARDLIQASEVGRMDRRMAILLVSGCDPVMDRKLSPESHPRAGELSRGALSGGGEGAGRMK</sequence>
<organism evidence="8 9">
    <name type="scientific">Tractidigestivibacter scatoligenes</name>
    <name type="common">Olsenella scatoligenes</name>
    <dbReference type="NCBI Taxonomy" id="1299998"/>
    <lineage>
        <taxon>Bacteria</taxon>
        <taxon>Bacillati</taxon>
        <taxon>Actinomycetota</taxon>
        <taxon>Coriobacteriia</taxon>
        <taxon>Coriobacteriales</taxon>
        <taxon>Atopobiaceae</taxon>
        <taxon>Tractidigestivibacter</taxon>
    </lineage>
</organism>
<evidence type="ECO:0000256" key="5">
    <source>
        <dbReference type="ARBA" id="ARBA00022989"/>
    </source>
</evidence>
<proteinExistence type="inferred from homology"/>
<keyword evidence="4" id="KW-0812">Transmembrane</keyword>
<feature type="compositionally biased region" description="Polar residues" evidence="7">
    <location>
        <begin position="504"/>
        <end position="516"/>
    </location>
</feature>
<keyword evidence="9" id="KW-1185">Reference proteome</keyword>
<comment type="caution">
    <text evidence="8">The sequence shown here is derived from an EMBL/GenBank/DDBJ whole genome shotgun (WGS) entry which is preliminary data.</text>
</comment>
<evidence type="ECO:0000256" key="4">
    <source>
        <dbReference type="ARBA" id="ARBA00022692"/>
    </source>
</evidence>
<dbReference type="CDD" id="cd01127">
    <property type="entry name" value="TrwB_TraG_TraD_VirD4"/>
    <property type="match status" value="2"/>
</dbReference>
<feature type="compositionally biased region" description="Basic and acidic residues" evidence="7">
    <location>
        <begin position="563"/>
        <end position="578"/>
    </location>
</feature>
<dbReference type="PANTHER" id="PTHR37937">
    <property type="entry name" value="CONJUGATIVE TRANSFER: DNA TRANSPORT"/>
    <property type="match status" value="1"/>
</dbReference>
<evidence type="ECO:0000256" key="2">
    <source>
        <dbReference type="ARBA" id="ARBA00008806"/>
    </source>
</evidence>
<comment type="similarity">
    <text evidence="2">Belongs to the VirD4/TraG family.</text>
</comment>